<dbReference type="InterPro" id="IPR005017">
    <property type="entry name" value="OMPP1/FadL/TodX"/>
</dbReference>
<protein>
    <submittedName>
        <fullName evidence="10">Long-chain fatty acid transport protein</fullName>
    </submittedName>
    <submittedName>
        <fullName evidence="9">Long-subunit fatty acid transport protein</fullName>
    </submittedName>
</protein>
<keyword evidence="3" id="KW-1134">Transmembrane beta strand</keyword>
<evidence type="ECO:0000256" key="4">
    <source>
        <dbReference type="ARBA" id="ARBA00022692"/>
    </source>
</evidence>
<evidence type="ECO:0000256" key="6">
    <source>
        <dbReference type="ARBA" id="ARBA00023136"/>
    </source>
</evidence>
<comment type="subcellular location">
    <subcellularLocation>
        <location evidence="1">Cell outer membrane</location>
        <topology evidence="1">Multi-pass membrane protein</topology>
    </subcellularLocation>
</comment>
<keyword evidence="6" id="KW-0472">Membrane</keyword>
<reference evidence="9 11" key="2">
    <citation type="submission" date="2018-03" db="EMBL/GenBank/DDBJ databases">
        <title>Genomic Encyclopedia of Archaeal and Bacterial Type Strains, Phase II (KMG-II): from individual species to whole genera.</title>
        <authorList>
            <person name="Goeker M."/>
        </authorList>
    </citation>
    <scope>NUCLEOTIDE SEQUENCE [LARGE SCALE GENOMIC DNA]</scope>
    <source>
        <strain evidence="9 11">DSM 25227</strain>
    </source>
</reference>
<keyword evidence="4" id="KW-0812">Transmembrane</keyword>
<name>A0A2Y9C5J3_9RHOB</name>
<evidence type="ECO:0000256" key="5">
    <source>
        <dbReference type="ARBA" id="ARBA00022729"/>
    </source>
</evidence>
<dbReference type="GO" id="GO:0015483">
    <property type="term" value="F:long-chain fatty acid transporting porin activity"/>
    <property type="evidence" value="ECO:0007669"/>
    <property type="project" value="TreeGrafter"/>
</dbReference>
<dbReference type="RefSeq" id="WP_109563362.1">
    <property type="nucleotide sequence ID" value="NZ_QGDJ01000002.1"/>
</dbReference>
<dbReference type="Gene3D" id="2.40.160.60">
    <property type="entry name" value="Outer membrane protein transport protein (OMPP1/FadL/TodX)"/>
    <property type="match status" value="1"/>
</dbReference>
<reference evidence="10 12" key="1">
    <citation type="submission" date="2016-10" db="EMBL/GenBank/DDBJ databases">
        <authorList>
            <person name="Cai Z."/>
        </authorList>
    </citation>
    <scope>NUCLEOTIDE SEQUENCE [LARGE SCALE GENOMIC DNA]</scope>
    <source>
        <strain evidence="10 12">DSM 25227</strain>
    </source>
</reference>
<evidence type="ECO:0000313" key="12">
    <source>
        <dbReference type="Proteomes" id="UP000251571"/>
    </source>
</evidence>
<dbReference type="OrthoDB" id="6679728at2"/>
<keyword evidence="5 8" id="KW-0732">Signal</keyword>
<dbReference type="PANTHER" id="PTHR35093">
    <property type="entry name" value="OUTER MEMBRANE PROTEIN NMB0088-RELATED"/>
    <property type="match status" value="1"/>
</dbReference>
<dbReference type="EMBL" id="QGDJ01000002">
    <property type="protein sequence ID" value="PWJ21003.1"/>
    <property type="molecule type" value="Genomic_DNA"/>
</dbReference>
<feature type="chain" id="PRO_5036327053" evidence="8">
    <location>
        <begin position="21"/>
        <end position="438"/>
    </location>
</feature>
<proteinExistence type="inferred from homology"/>
<keyword evidence="7" id="KW-0998">Cell outer membrane</keyword>
<evidence type="ECO:0000256" key="3">
    <source>
        <dbReference type="ARBA" id="ARBA00022452"/>
    </source>
</evidence>
<evidence type="ECO:0000256" key="8">
    <source>
        <dbReference type="SAM" id="SignalP"/>
    </source>
</evidence>
<dbReference type="Proteomes" id="UP000245839">
    <property type="component" value="Unassembled WGS sequence"/>
</dbReference>
<evidence type="ECO:0000313" key="10">
    <source>
        <dbReference type="EMBL" id="SSA41413.1"/>
    </source>
</evidence>
<feature type="signal peptide" evidence="8">
    <location>
        <begin position="1"/>
        <end position="20"/>
    </location>
</feature>
<dbReference type="Proteomes" id="UP000251571">
    <property type="component" value="Unassembled WGS sequence"/>
</dbReference>
<evidence type="ECO:0000313" key="9">
    <source>
        <dbReference type="EMBL" id="PWJ21003.1"/>
    </source>
</evidence>
<evidence type="ECO:0000256" key="7">
    <source>
        <dbReference type="ARBA" id="ARBA00023237"/>
    </source>
</evidence>
<evidence type="ECO:0000256" key="1">
    <source>
        <dbReference type="ARBA" id="ARBA00004571"/>
    </source>
</evidence>
<gene>
    <name evidence="9" type="ORF">BCF38_102250</name>
    <name evidence="10" type="ORF">SAMN05421539_102250</name>
</gene>
<comment type="similarity">
    <text evidence="2">Belongs to the OmpP1/FadL family.</text>
</comment>
<sequence>MNRFVLAAVATTVSAGTAVAGGLDRSGQSVAAIFDPANTLSFGLSYVQPDLTGADTGGTGGSYDAGGDYANFGWSFTNAVNDRFSYAIIGDQPFGADILYNDDPTASNLGGTKADLSSNAVSFIGKYRFSERFSLFGGLRAERAGGEITLNGLAYQAALGARGLGQALSRAAASGDPLSAGVLQSVGASAPQALAGVAVGSPQTQALEQQLRSNPSFAQSLDAIQAFTSTGGYDVVIEQDWGLGLTFGAAYEIPEIALRLAVTYHSEVTHDTTGNETSILFGGTTLSNDLSFASPQSVNIEFQTGIAEDTLLLAGLRWADWGDFDVIPKLLGSDLANIDDSYRWSLGVARRFNENLVGLATIIYEKDRGTDTVTPLGPTDGQIGVSLGARYTSGNLNISGGINYTKLGDAYAGVANQPVALFEDNSAIGIGLKVAYEF</sequence>
<dbReference type="AlphaFoldDB" id="A0A2Y9C5J3"/>
<dbReference type="EMBL" id="UETC01000002">
    <property type="protein sequence ID" value="SSA41413.1"/>
    <property type="molecule type" value="Genomic_DNA"/>
</dbReference>
<evidence type="ECO:0000256" key="2">
    <source>
        <dbReference type="ARBA" id="ARBA00008163"/>
    </source>
</evidence>
<dbReference type="GO" id="GO:0009279">
    <property type="term" value="C:cell outer membrane"/>
    <property type="evidence" value="ECO:0007669"/>
    <property type="project" value="UniProtKB-SubCell"/>
</dbReference>
<accession>A0A2Y9C5J3</accession>
<evidence type="ECO:0000313" key="11">
    <source>
        <dbReference type="Proteomes" id="UP000245839"/>
    </source>
</evidence>
<organism evidence="10 12">
    <name type="scientific">Jannaschia seohaensis</name>
    <dbReference type="NCBI Taxonomy" id="475081"/>
    <lineage>
        <taxon>Bacteria</taxon>
        <taxon>Pseudomonadati</taxon>
        <taxon>Pseudomonadota</taxon>
        <taxon>Alphaproteobacteria</taxon>
        <taxon>Rhodobacterales</taxon>
        <taxon>Roseobacteraceae</taxon>
        <taxon>Jannaschia</taxon>
    </lineage>
</organism>
<keyword evidence="11" id="KW-1185">Reference proteome</keyword>
<dbReference type="SUPFAM" id="SSF56935">
    <property type="entry name" value="Porins"/>
    <property type="match status" value="1"/>
</dbReference>
<dbReference type="Pfam" id="PF03349">
    <property type="entry name" value="Toluene_X"/>
    <property type="match status" value="1"/>
</dbReference>
<dbReference type="PANTHER" id="PTHR35093:SF8">
    <property type="entry name" value="OUTER MEMBRANE PROTEIN NMB0088-RELATED"/>
    <property type="match status" value="1"/>
</dbReference>